<comment type="similarity">
    <text evidence="2">Belongs to the GtrA family.</text>
</comment>
<evidence type="ECO:0000313" key="9">
    <source>
        <dbReference type="Proteomes" id="UP000386847"/>
    </source>
</evidence>
<evidence type="ECO:0000256" key="1">
    <source>
        <dbReference type="ARBA" id="ARBA00004141"/>
    </source>
</evidence>
<evidence type="ECO:0000256" key="3">
    <source>
        <dbReference type="ARBA" id="ARBA00022692"/>
    </source>
</evidence>
<dbReference type="GO" id="GO:0005886">
    <property type="term" value="C:plasma membrane"/>
    <property type="evidence" value="ECO:0007669"/>
    <property type="project" value="TreeGrafter"/>
</dbReference>
<keyword evidence="3 6" id="KW-0812">Transmembrane</keyword>
<feature type="transmembrane region" description="Helical" evidence="6">
    <location>
        <begin position="7"/>
        <end position="29"/>
    </location>
</feature>
<dbReference type="PANTHER" id="PTHR38459:SF1">
    <property type="entry name" value="PROPHAGE BACTOPRENOL-LINKED GLUCOSE TRANSLOCASE HOMOLOG"/>
    <property type="match status" value="1"/>
</dbReference>
<protein>
    <submittedName>
        <fullName evidence="8">GtrA family protein</fullName>
    </submittedName>
</protein>
<feature type="transmembrane region" description="Helical" evidence="6">
    <location>
        <begin position="129"/>
        <end position="153"/>
    </location>
</feature>
<dbReference type="InterPro" id="IPR007267">
    <property type="entry name" value="GtrA_DPMS_TM"/>
</dbReference>
<evidence type="ECO:0000256" key="6">
    <source>
        <dbReference type="SAM" id="Phobius"/>
    </source>
</evidence>
<keyword evidence="5 6" id="KW-0472">Membrane</keyword>
<gene>
    <name evidence="8" type="ORF">Rai3103_16255</name>
</gene>
<dbReference type="InterPro" id="IPR051401">
    <property type="entry name" value="GtrA_CellWall_Glycosyl"/>
</dbReference>
<keyword evidence="4 6" id="KW-1133">Transmembrane helix</keyword>
<comment type="subcellular location">
    <subcellularLocation>
        <location evidence="1">Membrane</location>
        <topology evidence="1">Multi-pass membrane protein</topology>
    </subcellularLocation>
</comment>
<dbReference type="GO" id="GO:0000271">
    <property type="term" value="P:polysaccharide biosynthetic process"/>
    <property type="evidence" value="ECO:0007669"/>
    <property type="project" value="InterPro"/>
</dbReference>
<dbReference type="AlphaFoldDB" id="A0A5Q2FKW9"/>
<evidence type="ECO:0000256" key="5">
    <source>
        <dbReference type="ARBA" id="ARBA00023136"/>
    </source>
</evidence>
<dbReference type="EMBL" id="CP045725">
    <property type="protein sequence ID" value="QGF25305.1"/>
    <property type="molecule type" value="Genomic_DNA"/>
</dbReference>
<evidence type="ECO:0000313" key="8">
    <source>
        <dbReference type="EMBL" id="QGF25305.1"/>
    </source>
</evidence>
<dbReference type="Proteomes" id="UP000386847">
    <property type="component" value="Chromosome"/>
</dbReference>
<feature type="transmembrane region" description="Helical" evidence="6">
    <location>
        <begin position="49"/>
        <end position="67"/>
    </location>
</feature>
<accession>A0A5Q2FKW9</accession>
<dbReference type="Pfam" id="PF04138">
    <property type="entry name" value="GtrA_DPMS_TM"/>
    <property type="match status" value="1"/>
</dbReference>
<feature type="domain" description="GtrA/DPMS transmembrane" evidence="7">
    <location>
        <begin position="6"/>
        <end position="154"/>
    </location>
</feature>
<keyword evidence="9" id="KW-1185">Reference proteome</keyword>
<name>A0A5Q2FKW9_9ACTN</name>
<sequence>MRQFFKFGVVGGSGVLVNLLVVIVCKKLYADYEMPLFSLFGTQWSIRLYHLYATVAFLVANTWNYQLNRMWTFKSRHHGGWMRGFFPFLAAGLAAFVVNVIVQTLLINPTSPVALPREVFDDSNGFRTLLYWATLIGTLVATPFNFVLSKLWVFAGVRAKNVRAKEAPRAGE</sequence>
<reference evidence="8 9" key="1">
    <citation type="submission" date="2019-10" db="EMBL/GenBank/DDBJ databases">
        <title>Genomic analysis of Raineyella sp. CBA3103.</title>
        <authorList>
            <person name="Roh S.W."/>
        </authorList>
    </citation>
    <scope>NUCLEOTIDE SEQUENCE [LARGE SCALE GENOMIC DNA]</scope>
    <source>
        <strain evidence="8 9">CBA3103</strain>
    </source>
</reference>
<evidence type="ECO:0000256" key="2">
    <source>
        <dbReference type="ARBA" id="ARBA00009399"/>
    </source>
</evidence>
<dbReference type="PANTHER" id="PTHR38459">
    <property type="entry name" value="PROPHAGE BACTOPRENOL-LINKED GLUCOSE TRANSLOCASE HOMOLOG"/>
    <property type="match status" value="1"/>
</dbReference>
<proteinExistence type="inferred from homology"/>
<dbReference type="KEGG" id="rain:Rai3103_16255"/>
<organism evidence="8 9">
    <name type="scientific">Raineyella fluvialis</name>
    <dbReference type="NCBI Taxonomy" id="2662261"/>
    <lineage>
        <taxon>Bacteria</taxon>
        <taxon>Bacillati</taxon>
        <taxon>Actinomycetota</taxon>
        <taxon>Actinomycetes</taxon>
        <taxon>Propionibacteriales</taxon>
        <taxon>Propionibacteriaceae</taxon>
        <taxon>Raineyella</taxon>
    </lineage>
</organism>
<feature type="transmembrane region" description="Helical" evidence="6">
    <location>
        <begin position="88"/>
        <end position="109"/>
    </location>
</feature>
<evidence type="ECO:0000256" key="4">
    <source>
        <dbReference type="ARBA" id="ARBA00022989"/>
    </source>
</evidence>
<evidence type="ECO:0000259" key="7">
    <source>
        <dbReference type="Pfam" id="PF04138"/>
    </source>
</evidence>